<proteinExistence type="predicted"/>
<dbReference type="EMBL" id="JBHSMU010000018">
    <property type="protein sequence ID" value="MFC5462681.1"/>
    <property type="molecule type" value="Genomic_DNA"/>
</dbReference>
<dbReference type="Proteomes" id="UP001596050">
    <property type="component" value="Unassembled WGS sequence"/>
</dbReference>
<keyword evidence="2" id="KW-1185">Reference proteome</keyword>
<name>A0ABW0LCV1_9BURK</name>
<evidence type="ECO:0000313" key="2">
    <source>
        <dbReference type="Proteomes" id="UP001596050"/>
    </source>
</evidence>
<comment type="caution">
    <text evidence="1">The sequence shown here is derived from an EMBL/GenBank/DDBJ whole genome shotgun (WGS) entry which is preliminary data.</text>
</comment>
<organism evidence="1 2">
    <name type="scientific">Massilia niabensis</name>
    <dbReference type="NCBI Taxonomy" id="544910"/>
    <lineage>
        <taxon>Bacteria</taxon>
        <taxon>Pseudomonadati</taxon>
        <taxon>Pseudomonadota</taxon>
        <taxon>Betaproteobacteria</taxon>
        <taxon>Burkholderiales</taxon>
        <taxon>Oxalobacteraceae</taxon>
        <taxon>Telluria group</taxon>
        <taxon>Massilia</taxon>
    </lineage>
</organism>
<dbReference type="RefSeq" id="WP_379786172.1">
    <property type="nucleotide sequence ID" value="NZ_JBHSMU010000018.1"/>
</dbReference>
<gene>
    <name evidence="1" type="ORF">ACFPN5_22980</name>
</gene>
<sequence length="153" mass="16817">MHPKDAAVDRAVPVGLGMKLRFVEDFCRANEFPNLACLAVNPATMRPREGYQGDREADLRAVAAFDWAGAGVETRLAAFANEARAAVPKRLKPRKERPADVSWYAWFCGHREACKEVTGDDKKEIINLMMSGLDPETALRRVLAAKAEFAGAA</sequence>
<protein>
    <submittedName>
        <fullName evidence="1">Uncharacterized protein</fullName>
    </submittedName>
</protein>
<evidence type="ECO:0000313" key="1">
    <source>
        <dbReference type="EMBL" id="MFC5462681.1"/>
    </source>
</evidence>
<reference evidence="2" key="1">
    <citation type="journal article" date="2019" name="Int. J. Syst. Evol. Microbiol.">
        <title>The Global Catalogue of Microorganisms (GCM) 10K type strain sequencing project: providing services to taxonomists for standard genome sequencing and annotation.</title>
        <authorList>
            <consortium name="The Broad Institute Genomics Platform"/>
            <consortium name="The Broad Institute Genome Sequencing Center for Infectious Disease"/>
            <person name="Wu L."/>
            <person name="Ma J."/>
        </authorList>
    </citation>
    <scope>NUCLEOTIDE SEQUENCE [LARGE SCALE GENOMIC DNA]</scope>
    <source>
        <strain evidence="2">KACC 12649</strain>
    </source>
</reference>
<accession>A0ABW0LCV1</accession>